<evidence type="ECO:0000313" key="2">
    <source>
        <dbReference type="Proteomes" id="UP001600943"/>
    </source>
</evidence>
<name>A0ABQ0BGJ5_9FIRM</name>
<sequence length="50" mass="5801">MTENDLRIHNIALLYNVYKELHPDDAETTIFHIAANYDRAVSESKEVLVQ</sequence>
<reference evidence="1 2" key="1">
    <citation type="submission" date="2024-04" db="EMBL/GenBank/DDBJ databases">
        <title>Defined microbial consortia suppress multidrug-resistant proinflammatory Enterobacteriaceae via ecological control.</title>
        <authorList>
            <person name="Furuichi M."/>
            <person name="Kawaguchi T."/>
            <person name="Pust M."/>
            <person name="Yasuma K."/>
            <person name="Plichta D."/>
            <person name="Hasegawa N."/>
            <person name="Ohya T."/>
            <person name="Bhattarai S."/>
            <person name="Sasajima S."/>
            <person name="Aoto Y."/>
            <person name="Tuganbaev T."/>
            <person name="Yaginuma M."/>
            <person name="Ueda M."/>
            <person name="Okahashi N."/>
            <person name="Amafuji K."/>
            <person name="Kiridooshi Y."/>
            <person name="Sugita K."/>
            <person name="Strazar M."/>
            <person name="Skelly A."/>
            <person name="Suda W."/>
            <person name="Hattori M."/>
            <person name="Nakamoto N."/>
            <person name="Caballero S."/>
            <person name="Norman J."/>
            <person name="Olle B."/>
            <person name="Tanoue T."/>
            <person name="Arita M."/>
            <person name="Bucci V."/>
            <person name="Atarashi K."/>
            <person name="Xavier R."/>
            <person name="Honda K."/>
        </authorList>
    </citation>
    <scope>NUCLEOTIDE SEQUENCE [LARGE SCALE GENOMIC DNA]</scope>
    <source>
        <strain evidence="2">k04-0078-D8-1</strain>
    </source>
</reference>
<gene>
    <name evidence="1" type="ORF">K040078D81_46990</name>
</gene>
<comment type="caution">
    <text evidence="1">The sequence shown here is derived from an EMBL/GenBank/DDBJ whole genome shotgun (WGS) entry which is preliminary data.</text>
</comment>
<dbReference type="EMBL" id="BAABYW010000001">
    <property type="protein sequence ID" value="GAA6410582.1"/>
    <property type="molecule type" value="Genomic_DNA"/>
</dbReference>
<keyword evidence="2" id="KW-1185">Reference proteome</keyword>
<organism evidence="1 2">
    <name type="scientific">Blautia hominis</name>
    <dbReference type="NCBI Taxonomy" id="2025493"/>
    <lineage>
        <taxon>Bacteria</taxon>
        <taxon>Bacillati</taxon>
        <taxon>Bacillota</taxon>
        <taxon>Clostridia</taxon>
        <taxon>Lachnospirales</taxon>
        <taxon>Lachnospiraceae</taxon>
        <taxon>Blautia</taxon>
    </lineage>
</organism>
<evidence type="ECO:0000313" key="1">
    <source>
        <dbReference type="EMBL" id="GAA6410582.1"/>
    </source>
</evidence>
<dbReference type="RefSeq" id="WP_369861610.1">
    <property type="nucleotide sequence ID" value="NZ_BAABYW010000001.1"/>
</dbReference>
<proteinExistence type="predicted"/>
<accession>A0ABQ0BGJ5</accession>
<dbReference type="Proteomes" id="UP001600943">
    <property type="component" value="Unassembled WGS sequence"/>
</dbReference>
<protein>
    <submittedName>
        <fullName evidence="1">Uncharacterized protein</fullName>
    </submittedName>
</protein>